<keyword evidence="1" id="KW-0812">Transmembrane</keyword>
<protein>
    <submittedName>
        <fullName evidence="3">Uncharacterized protein</fullName>
    </submittedName>
</protein>
<evidence type="ECO:0000256" key="2">
    <source>
        <dbReference type="SAM" id="SignalP"/>
    </source>
</evidence>
<evidence type="ECO:0000313" key="4">
    <source>
        <dbReference type="Proteomes" id="UP001353858"/>
    </source>
</evidence>
<dbReference type="Proteomes" id="UP001353858">
    <property type="component" value="Unassembled WGS sequence"/>
</dbReference>
<keyword evidence="1" id="KW-0472">Membrane</keyword>
<evidence type="ECO:0000313" key="3">
    <source>
        <dbReference type="EMBL" id="KAK4877454.1"/>
    </source>
</evidence>
<reference evidence="4" key="1">
    <citation type="submission" date="2023-01" db="EMBL/GenBank/DDBJ databases">
        <title>Key to firefly adult light organ development and bioluminescence: homeobox transcription factors regulate luciferase expression and transportation to peroxisome.</title>
        <authorList>
            <person name="Fu X."/>
        </authorList>
    </citation>
    <scope>NUCLEOTIDE SEQUENCE [LARGE SCALE GENOMIC DNA]</scope>
</reference>
<keyword evidence="2" id="KW-0732">Signal</keyword>
<organism evidence="3 4">
    <name type="scientific">Aquatica leii</name>
    <dbReference type="NCBI Taxonomy" id="1421715"/>
    <lineage>
        <taxon>Eukaryota</taxon>
        <taxon>Metazoa</taxon>
        <taxon>Ecdysozoa</taxon>
        <taxon>Arthropoda</taxon>
        <taxon>Hexapoda</taxon>
        <taxon>Insecta</taxon>
        <taxon>Pterygota</taxon>
        <taxon>Neoptera</taxon>
        <taxon>Endopterygota</taxon>
        <taxon>Coleoptera</taxon>
        <taxon>Polyphaga</taxon>
        <taxon>Elateriformia</taxon>
        <taxon>Elateroidea</taxon>
        <taxon>Lampyridae</taxon>
        <taxon>Luciolinae</taxon>
        <taxon>Aquatica</taxon>
    </lineage>
</organism>
<dbReference type="AlphaFoldDB" id="A0AAN7SFV4"/>
<accession>A0AAN7SFV4</accession>
<keyword evidence="1" id="KW-1133">Transmembrane helix</keyword>
<proteinExistence type="predicted"/>
<comment type="caution">
    <text evidence="3">The sequence shown here is derived from an EMBL/GenBank/DDBJ whole genome shotgun (WGS) entry which is preliminary data.</text>
</comment>
<feature type="transmembrane region" description="Helical" evidence="1">
    <location>
        <begin position="59"/>
        <end position="78"/>
    </location>
</feature>
<gene>
    <name evidence="3" type="ORF">RN001_009960</name>
</gene>
<sequence length="79" mass="8279">MFNIKLVAILLIFAVTVYNCVVLANPTHDSSVTGGPVAKTNGANHHAADPASGAHNLGVGNAMLFLTFNLIALYCYTFA</sequence>
<feature type="chain" id="PRO_5042838376" evidence="2">
    <location>
        <begin position="25"/>
        <end position="79"/>
    </location>
</feature>
<name>A0AAN7SFV4_9COLE</name>
<dbReference type="EMBL" id="JARPUR010000004">
    <property type="protein sequence ID" value="KAK4877454.1"/>
    <property type="molecule type" value="Genomic_DNA"/>
</dbReference>
<feature type="signal peptide" evidence="2">
    <location>
        <begin position="1"/>
        <end position="24"/>
    </location>
</feature>
<keyword evidence="4" id="KW-1185">Reference proteome</keyword>
<evidence type="ECO:0000256" key="1">
    <source>
        <dbReference type="SAM" id="Phobius"/>
    </source>
</evidence>